<dbReference type="EMBL" id="AAOF01000001">
    <property type="protein sequence ID" value="EAR23359.1"/>
    <property type="molecule type" value="Genomic_DNA"/>
</dbReference>
<dbReference type="Pfam" id="PF00929">
    <property type="entry name" value="RNase_T"/>
    <property type="match status" value="1"/>
</dbReference>
<dbReference type="GO" id="GO:0003676">
    <property type="term" value="F:nucleic acid binding"/>
    <property type="evidence" value="ECO:0007669"/>
    <property type="project" value="InterPro"/>
</dbReference>
<dbReference type="AlphaFoldDB" id="A4BM21"/>
<keyword evidence="2" id="KW-0269">Exonuclease</keyword>
<dbReference type="eggNOG" id="COG0847">
    <property type="taxonomic scope" value="Bacteria"/>
</dbReference>
<dbReference type="Proteomes" id="UP000003374">
    <property type="component" value="Unassembled WGS sequence"/>
</dbReference>
<feature type="domain" description="Exonuclease" evidence="3">
    <location>
        <begin position="7"/>
        <end position="124"/>
    </location>
</feature>
<evidence type="ECO:0000259" key="3">
    <source>
        <dbReference type="Pfam" id="PF00929"/>
    </source>
</evidence>
<gene>
    <name evidence="4" type="ORF">NB231_16103</name>
</gene>
<dbReference type="InterPro" id="IPR013520">
    <property type="entry name" value="Ribonucl_H"/>
</dbReference>
<dbReference type="InterPro" id="IPR036397">
    <property type="entry name" value="RNaseH_sf"/>
</dbReference>
<dbReference type="STRING" id="314278.NB231_16103"/>
<sequence length="166" mass="18595">MRDGEPTGENFHRYINPDIEVEESALKIHGLSSAMLADKPLFSEIAPYFCDFIRGRAVIAYKLDQVAALEREFVHLMGRLLPPWKARGWDLDEQCSLQSLAMLARVVEVPDDELEAICAHYDIEPPKSPGAEDEAKCVGAVYAAMEPDLVAWEREHGELVISDPDN</sequence>
<keyword evidence="5" id="KW-1185">Reference proteome</keyword>
<dbReference type="InterPro" id="IPR012337">
    <property type="entry name" value="RNaseH-like_sf"/>
</dbReference>
<dbReference type="GO" id="GO:0006259">
    <property type="term" value="P:DNA metabolic process"/>
    <property type="evidence" value="ECO:0007669"/>
    <property type="project" value="UniProtKB-ARBA"/>
</dbReference>
<evidence type="ECO:0000256" key="1">
    <source>
        <dbReference type="ARBA" id="ARBA00022722"/>
    </source>
</evidence>
<evidence type="ECO:0000313" key="4">
    <source>
        <dbReference type="EMBL" id="EAR23359.1"/>
    </source>
</evidence>
<dbReference type="HOGENOM" id="CLU_1600965_0_0_6"/>
<dbReference type="SUPFAM" id="SSF53098">
    <property type="entry name" value="Ribonuclease H-like"/>
    <property type="match status" value="1"/>
</dbReference>
<accession>A4BM21</accession>
<keyword evidence="1" id="KW-0540">Nuclease</keyword>
<dbReference type="Gene3D" id="3.30.420.10">
    <property type="entry name" value="Ribonuclease H-like superfamily/Ribonuclease H"/>
    <property type="match status" value="1"/>
</dbReference>
<evidence type="ECO:0000256" key="2">
    <source>
        <dbReference type="ARBA" id="ARBA00022839"/>
    </source>
</evidence>
<comment type="caution">
    <text evidence="4">The sequence shown here is derived from an EMBL/GenBank/DDBJ whole genome shotgun (WGS) entry which is preliminary data.</text>
</comment>
<evidence type="ECO:0000313" key="5">
    <source>
        <dbReference type="Proteomes" id="UP000003374"/>
    </source>
</evidence>
<reference evidence="4 5" key="1">
    <citation type="submission" date="2006-02" db="EMBL/GenBank/DDBJ databases">
        <authorList>
            <person name="Waterbury J."/>
            <person name="Ferriera S."/>
            <person name="Johnson J."/>
            <person name="Kravitz S."/>
            <person name="Halpern A."/>
            <person name="Remington K."/>
            <person name="Beeson K."/>
            <person name="Tran B."/>
            <person name="Rogers Y.-H."/>
            <person name="Friedman R."/>
            <person name="Venter J.C."/>
        </authorList>
    </citation>
    <scope>NUCLEOTIDE SEQUENCE [LARGE SCALE GENOMIC DNA]</scope>
    <source>
        <strain evidence="4 5">Nb-231</strain>
    </source>
</reference>
<keyword evidence="2" id="KW-0378">Hydrolase</keyword>
<protein>
    <submittedName>
        <fullName evidence="4">DNA polymerase III subunit epsilon</fullName>
    </submittedName>
</protein>
<organism evidence="4 5">
    <name type="scientific">Nitrococcus mobilis Nb-231</name>
    <dbReference type="NCBI Taxonomy" id="314278"/>
    <lineage>
        <taxon>Bacteria</taxon>
        <taxon>Pseudomonadati</taxon>
        <taxon>Pseudomonadota</taxon>
        <taxon>Gammaproteobacteria</taxon>
        <taxon>Chromatiales</taxon>
        <taxon>Ectothiorhodospiraceae</taxon>
        <taxon>Nitrococcus</taxon>
    </lineage>
</organism>
<name>A4BM21_9GAMM</name>
<dbReference type="GO" id="GO:0004527">
    <property type="term" value="F:exonuclease activity"/>
    <property type="evidence" value="ECO:0007669"/>
    <property type="project" value="UniProtKB-KW"/>
</dbReference>
<proteinExistence type="predicted"/>